<dbReference type="EMBL" id="JAACJL010000030">
    <property type="protein sequence ID" value="KAF4617650.1"/>
    <property type="molecule type" value="Genomic_DNA"/>
</dbReference>
<comment type="caution">
    <text evidence="3">The sequence shown here is derived from an EMBL/GenBank/DDBJ whole genome shotgun (WGS) entry which is preliminary data.</text>
</comment>
<sequence>MFEFFNRQITYFLIPAYHLLQARLGATIAINAQDFIRPLSILLIGYGLSMTALVCAVVETIALVILVFTYGMEGSIMNLTIPFIFSRPKVIAAFVYVAVASHISPLATKSTIFIESAFIVRPTIEFDGPAQALHILHIPYYILTFLFGEDYLTSTTSYLKTLPYHVGNYAIRQVEKKLFYPCGGTLKKMKEDPSLAFTLRVAFPLFAVIFFWTSIVAAFFVAYALDLATNITATGNKHRGLFIEGIWEPEHTDTTLSIAEDDGASTALSFMGMDTTLCSMIDDDGGGKVKCLDGVVKAVESEQEGGIRKGEDSEFAHTIVPLDEEPAFPKVKVFKQIRLTPFAPVFVPKLKGLEASMHAPASRPAAPATQTRSTSAHWAPAAPTVPIVLEAPPRR</sequence>
<feature type="transmembrane region" description="Helical" evidence="2">
    <location>
        <begin position="90"/>
        <end position="108"/>
    </location>
</feature>
<dbReference type="Proteomes" id="UP000521872">
    <property type="component" value="Unassembled WGS sequence"/>
</dbReference>
<keyword evidence="2" id="KW-1133">Transmembrane helix</keyword>
<feature type="transmembrane region" description="Helical" evidence="2">
    <location>
        <begin position="197"/>
        <end position="225"/>
    </location>
</feature>
<feature type="transmembrane region" description="Helical" evidence="2">
    <location>
        <begin position="43"/>
        <end position="70"/>
    </location>
</feature>
<name>A0A8H4QVY2_9AGAR</name>
<protein>
    <submittedName>
        <fullName evidence="3">Uncharacterized protein</fullName>
    </submittedName>
</protein>
<feature type="region of interest" description="Disordered" evidence="1">
    <location>
        <begin position="361"/>
        <end position="384"/>
    </location>
</feature>
<proteinExistence type="predicted"/>
<gene>
    <name evidence="3" type="ORF">D9613_005675</name>
</gene>
<evidence type="ECO:0000313" key="4">
    <source>
        <dbReference type="Proteomes" id="UP000521872"/>
    </source>
</evidence>
<evidence type="ECO:0000256" key="1">
    <source>
        <dbReference type="SAM" id="MobiDB-lite"/>
    </source>
</evidence>
<feature type="transmembrane region" description="Helical" evidence="2">
    <location>
        <begin position="12"/>
        <end position="31"/>
    </location>
</feature>
<evidence type="ECO:0000313" key="3">
    <source>
        <dbReference type="EMBL" id="KAF4617650.1"/>
    </source>
</evidence>
<reference evidence="3 4" key="1">
    <citation type="submission" date="2019-12" db="EMBL/GenBank/DDBJ databases">
        <authorList>
            <person name="Floudas D."/>
            <person name="Bentzer J."/>
            <person name="Ahren D."/>
            <person name="Johansson T."/>
            <person name="Persson P."/>
            <person name="Tunlid A."/>
        </authorList>
    </citation>
    <scope>NUCLEOTIDE SEQUENCE [LARGE SCALE GENOMIC DNA]</scope>
    <source>
        <strain evidence="3 4">CBS 102.39</strain>
    </source>
</reference>
<accession>A0A8H4QVY2</accession>
<dbReference type="AlphaFoldDB" id="A0A8H4QVY2"/>
<keyword evidence="4" id="KW-1185">Reference proteome</keyword>
<organism evidence="3 4">
    <name type="scientific">Agrocybe pediades</name>
    <dbReference type="NCBI Taxonomy" id="84607"/>
    <lineage>
        <taxon>Eukaryota</taxon>
        <taxon>Fungi</taxon>
        <taxon>Dikarya</taxon>
        <taxon>Basidiomycota</taxon>
        <taxon>Agaricomycotina</taxon>
        <taxon>Agaricomycetes</taxon>
        <taxon>Agaricomycetidae</taxon>
        <taxon>Agaricales</taxon>
        <taxon>Agaricineae</taxon>
        <taxon>Strophariaceae</taxon>
        <taxon>Agrocybe</taxon>
    </lineage>
</organism>
<keyword evidence="2" id="KW-0472">Membrane</keyword>
<keyword evidence="2" id="KW-0812">Transmembrane</keyword>
<evidence type="ECO:0000256" key="2">
    <source>
        <dbReference type="SAM" id="Phobius"/>
    </source>
</evidence>